<dbReference type="Proteomes" id="UP000719412">
    <property type="component" value="Unassembled WGS sequence"/>
</dbReference>
<reference evidence="2" key="1">
    <citation type="journal article" date="2020" name="J Insects Food Feed">
        <title>The yellow mealworm (Tenebrio molitor) genome: a resource for the emerging insects as food and feed industry.</title>
        <authorList>
            <person name="Eriksson T."/>
            <person name="Andere A."/>
            <person name="Kelstrup H."/>
            <person name="Emery V."/>
            <person name="Picard C."/>
        </authorList>
    </citation>
    <scope>NUCLEOTIDE SEQUENCE</scope>
    <source>
        <strain evidence="2">Stoneville</strain>
        <tissue evidence="2">Whole head</tissue>
    </source>
</reference>
<evidence type="ECO:0000256" key="1">
    <source>
        <dbReference type="SAM" id="MobiDB-lite"/>
    </source>
</evidence>
<sequence length="468" mass="53206">MRTTATERITHSGSRMHSALSNFSSRCVLGTCPESPGFAPRKKPPSRGPRWRREVRPAGPPSGPGGCSSSNSKRTVMSRLKGVQQVGKSAAAVGSRPGCPPSQPPPAGRKGDRHAARSLRFFRVLTFSSTSYDGSNAAALGKDAGGMPKKRRKGVGSARLPGGFIDAVLDNYPFFKMVSRRRRLRGPSVRQIFSLLFDSSFLDFFRESRGAFLLRTKADTAQTHVFAKKIRVGQVTPLHTHPSTGGHYRGYPRVNWHTLYMSARRQTRRFLGWFRSFVRNWLQQLEKKSVQRQRRNWCFLRPELITFKMFRVRFNWDEVRNFPVGSSANFPCRAGATKPNRAAWVFCVAVLVRPEKTSNSRTVFPCTAAPRPCGRARGSRDLRRGPSPRRWWCWRRGVGRRRRVSVVHRQRQHRVVNPRRLRFQGRSWMSRRDVAAPSPSHGRNVAPPTDEPPTKRQRRNGDHMVCSR</sequence>
<name>A0A8J6HCA0_TENMO</name>
<feature type="region of interest" description="Disordered" evidence="1">
    <location>
        <begin position="427"/>
        <end position="468"/>
    </location>
</feature>
<feature type="region of interest" description="Disordered" evidence="1">
    <location>
        <begin position="32"/>
        <end position="114"/>
    </location>
</feature>
<feature type="compositionally biased region" description="Pro residues" evidence="1">
    <location>
        <begin position="98"/>
        <end position="107"/>
    </location>
</feature>
<keyword evidence="3" id="KW-1185">Reference proteome</keyword>
<reference evidence="2" key="2">
    <citation type="submission" date="2021-08" db="EMBL/GenBank/DDBJ databases">
        <authorList>
            <person name="Eriksson T."/>
        </authorList>
    </citation>
    <scope>NUCLEOTIDE SEQUENCE</scope>
    <source>
        <strain evidence="2">Stoneville</strain>
        <tissue evidence="2">Whole head</tissue>
    </source>
</reference>
<dbReference type="AlphaFoldDB" id="A0A8J6HCA0"/>
<protein>
    <submittedName>
        <fullName evidence="2">Uncharacterized protein</fullName>
    </submittedName>
</protein>
<gene>
    <name evidence="2" type="ORF">GEV33_011364</name>
</gene>
<evidence type="ECO:0000313" key="2">
    <source>
        <dbReference type="EMBL" id="KAH0811427.1"/>
    </source>
</evidence>
<comment type="caution">
    <text evidence="2">The sequence shown here is derived from an EMBL/GenBank/DDBJ whole genome shotgun (WGS) entry which is preliminary data.</text>
</comment>
<proteinExistence type="predicted"/>
<organism evidence="2 3">
    <name type="scientific">Tenebrio molitor</name>
    <name type="common">Yellow mealworm beetle</name>
    <dbReference type="NCBI Taxonomy" id="7067"/>
    <lineage>
        <taxon>Eukaryota</taxon>
        <taxon>Metazoa</taxon>
        <taxon>Ecdysozoa</taxon>
        <taxon>Arthropoda</taxon>
        <taxon>Hexapoda</taxon>
        <taxon>Insecta</taxon>
        <taxon>Pterygota</taxon>
        <taxon>Neoptera</taxon>
        <taxon>Endopterygota</taxon>
        <taxon>Coleoptera</taxon>
        <taxon>Polyphaga</taxon>
        <taxon>Cucujiformia</taxon>
        <taxon>Tenebrionidae</taxon>
        <taxon>Tenebrio</taxon>
    </lineage>
</organism>
<dbReference type="EMBL" id="JABDTM020026810">
    <property type="protein sequence ID" value="KAH0811427.1"/>
    <property type="molecule type" value="Genomic_DNA"/>
</dbReference>
<evidence type="ECO:0000313" key="3">
    <source>
        <dbReference type="Proteomes" id="UP000719412"/>
    </source>
</evidence>
<accession>A0A8J6HCA0</accession>